<comment type="caution">
    <text evidence="1">The sequence shown here is derived from an EMBL/GenBank/DDBJ whole genome shotgun (WGS) entry which is preliminary data.</text>
</comment>
<evidence type="ECO:0000313" key="1">
    <source>
        <dbReference type="EMBL" id="MED6194627.1"/>
    </source>
</evidence>
<organism evidence="1 2">
    <name type="scientific">Stylosanthes scabra</name>
    <dbReference type="NCBI Taxonomy" id="79078"/>
    <lineage>
        <taxon>Eukaryota</taxon>
        <taxon>Viridiplantae</taxon>
        <taxon>Streptophyta</taxon>
        <taxon>Embryophyta</taxon>
        <taxon>Tracheophyta</taxon>
        <taxon>Spermatophyta</taxon>
        <taxon>Magnoliopsida</taxon>
        <taxon>eudicotyledons</taxon>
        <taxon>Gunneridae</taxon>
        <taxon>Pentapetalae</taxon>
        <taxon>rosids</taxon>
        <taxon>fabids</taxon>
        <taxon>Fabales</taxon>
        <taxon>Fabaceae</taxon>
        <taxon>Papilionoideae</taxon>
        <taxon>50 kb inversion clade</taxon>
        <taxon>dalbergioids sensu lato</taxon>
        <taxon>Dalbergieae</taxon>
        <taxon>Pterocarpus clade</taxon>
        <taxon>Stylosanthes</taxon>
    </lineage>
</organism>
<accession>A0ABU6X9P2</accession>
<gene>
    <name evidence="1" type="ORF">PIB30_030252</name>
</gene>
<proteinExistence type="predicted"/>
<evidence type="ECO:0000313" key="2">
    <source>
        <dbReference type="Proteomes" id="UP001341840"/>
    </source>
</evidence>
<name>A0ABU6X9P2_9FABA</name>
<sequence length="254" mass="28390">MVGQRPRLPTEAGTSTESRIMEAAVLLLRAARAHVVLFKTLFRDKWIYSMQNFIVQNNVKAAENNQSSIEVMPGQGVQFLIHSISNVAGMEEPKNMVTKAGQHTRCMSLYIEDLERNKMKCTVFGDLVGMVVQLVEKDDMQPLILVTQLFKPSVYLKEAYIQNSRYVSRVLLNPDCPEVIAFKNSLMAQSDAASQPITNVESKPAYSVGDELEGGARRLSSIEDVLNLTKVGRMVSVTPLPYLLPLTYVYCDIL</sequence>
<dbReference type="SUPFAM" id="SSF50249">
    <property type="entry name" value="Nucleic acid-binding proteins"/>
    <property type="match status" value="1"/>
</dbReference>
<dbReference type="Gene3D" id="2.40.50.140">
    <property type="entry name" value="Nucleic acid-binding proteins"/>
    <property type="match status" value="1"/>
</dbReference>
<reference evidence="1 2" key="1">
    <citation type="journal article" date="2023" name="Plants (Basel)">
        <title>Bridging the Gap: Combining Genomics and Transcriptomics Approaches to Understand Stylosanthes scabra, an Orphan Legume from the Brazilian Caatinga.</title>
        <authorList>
            <person name="Ferreira-Neto J.R.C."/>
            <person name="da Silva M.D."/>
            <person name="Binneck E."/>
            <person name="de Melo N.F."/>
            <person name="da Silva R.H."/>
            <person name="de Melo A.L.T.M."/>
            <person name="Pandolfi V."/>
            <person name="Bustamante F.O."/>
            <person name="Brasileiro-Vidal A.C."/>
            <person name="Benko-Iseppon A.M."/>
        </authorList>
    </citation>
    <scope>NUCLEOTIDE SEQUENCE [LARGE SCALE GENOMIC DNA]</scope>
    <source>
        <tissue evidence="1">Leaves</tissue>
    </source>
</reference>
<dbReference type="Proteomes" id="UP001341840">
    <property type="component" value="Unassembled WGS sequence"/>
</dbReference>
<keyword evidence="2" id="KW-1185">Reference proteome</keyword>
<dbReference type="InterPro" id="IPR012340">
    <property type="entry name" value="NA-bd_OB-fold"/>
</dbReference>
<protein>
    <submittedName>
        <fullName evidence="1">Uncharacterized protein</fullName>
    </submittedName>
</protein>
<dbReference type="EMBL" id="JASCZI010211574">
    <property type="protein sequence ID" value="MED6194627.1"/>
    <property type="molecule type" value="Genomic_DNA"/>
</dbReference>